<dbReference type="GO" id="GO:0016757">
    <property type="term" value="F:glycosyltransferase activity"/>
    <property type="evidence" value="ECO:0007669"/>
    <property type="project" value="InterPro"/>
</dbReference>
<dbReference type="InterPro" id="IPR001296">
    <property type="entry name" value="Glyco_trans_1"/>
</dbReference>
<evidence type="ECO:0000313" key="3">
    <source>
        <dbReference type="EMBL" id="QLK01208.2"/>
    </source>
</evidence>
<dbReference type="AlphaFoldDB" id="A0A7D6GKS7"/>
<proteinExistence type="predicted"/>
<organism evidence="3">
    <name type="scientific">Micromonospora carbonacea</name>
    <dbReference type="NCBI Taxonomy" id="47853"/>
    <lineage>
        <taxon>Bacteria</taxon>
        <taxon>Bacillati</taxon>
        <taxon>Actinomycetota</taxon>
        <taxon>Actinomycetes</taxon>
        <taxon>Micromonosporales</taxon>
        <taxon>Micromonosporaceae</taxon>
        <taxon>Micromonospora</taxon>
    </lineage>
</organism>
<evidence type="ECO:0000259" key="2">
    <source>
        <dbReference type="Pfam" id="PF00534"/>
    </source>
</evidence>
<keyword evidence="1 3" id="KW-0808">Transferase</keyword>
<sequence>MTPLRIAMVNIPFRLPSDERQWITVPPQGYGGIQWIVANKIKGLLELGHEVFLLGAPGSPRTHPRLTVVPAGEPEDIRAWLKSAPVDVVNDYSCGKVDPIELPPGVGLVASHHMTTRPSYPAGCVYASKAQREQCGGGADAPVIPIGVDPSLYRPGDRKDDFLLFMGRISPFKGALEAAAFARAAGRRLLMAGPAWEPEYLDRIMGEYGDHVTLVGEVGGQERMDLLATAAAILVLSQPVPGPWGGTWCEPGATVVSEAAASGTPVVGTSNGCLAEIVPAVGEVVGFGTGFDEREARAVLSRLPSPAQARKAAIRCWGHVEIARRYEAVYRDVLAGARWS</sequence>
<name>A0A7D6GKS7_9ACTN</name>
<dbReference type="Pfam" id="PF00534">
    <property type="entry name" value="Glycos_transf_1"/>
    <property type="match status" value="1"/>
</dbReference>
<accession>A0A7D6GKS7</accession>
<dbReference type="PANTHER" id="PTHR12526">
    <property type="entry name" value="GLYCOSYLTRANSFERASE"/>
    <property type="match status" value="1"/>
</dbReference>
<dbReference type="Gene3D" id="3.40.50.2000">
    <property type="entry name" value="Glycogen Phosphorylase B"/>
    <property type="match status" value="2"/>
</dbReference>
<dbReference type="SUPFAM" id="SSF53756">
    <property type="entry name" value="UDP-Glycosyltransferase/glycogen phosphorylase"/>
    <property type="match status" value="1"/>
</dbReference>
<gene>
    <name evidence="3" type="primary">eveGT3</name>
    <name evidence="3" type="ORF">HZU44_04125</name>
</gene>
<dbReference type="PANTHER" id="PTHR12526:SF595">
    <property type="entry name" value="BLL5217 PROTEIN"/>
    <property type="match status" value="1"/>
</dbReference>
<dbReference type="EMBL" id="CP058905">
    <property type="protein sequence ID" value="QLK01208.2"/>
    <property type="molecule type" value="Genomic_DNA"/>
</dbReference>
<protein>
    <submittedName>
        <fullName evidence="3">Glycosyltransferase</fullName>
    </submittedName>
</protein>
<feature type="domain" description="Glycosyl transferase family 1" evidence="2">
    <location>
        <begin position="158"/>
        <end position="278"/>
    </location>
</feature>
<evidence type="ECO:0000256" key="1">
    <source>
        <dbReference type="ARBA" id="ARBA00022679"/>
    </source>
</evidence>
<reference evidence="3" key="1">
    <citation type="submission" date="2020-08" db="EMBL/GenBank/DDBJ databases">
        <title>A bifunctional nitrone conjugated secondary metabolite targeting the ribosome.</title>
        <authorList>
            <person name="Limbrick E.M."/>
            <person name="Graf M."/>
            <person name="Derewacz D.K."/>
            <person name="Nguyen F."/>
            <person name="Spraggins J.M."/>
            <person name="Wieland M."/>
            <person name="Ynigez-Gutierrez A.E."/>
            <person name="Reisman B.J."/>
            <person name="Zinshteyn B."/>
            <person name="McCulloch K."/>
            <person name="Iverson T.M."/>
            <person name="Green R."/>
            <person name="Wilson D.N."/>
            <person name="Bachmann B.O."/>
        </authorList>
    </citation>
    <scope>NUCLEOTIDE SEQUENCE</scope>
    <source>
        <strain evidence="3">Africana</strain>
    </source>
</reference>